<reference evidence="2" key="1">
    <citation type="submission" date="2022-11" db="UniProtKB">
        <authorList>
            <consortium name="WormBaseParasite"/>
        </authorList>
    </citation>
    <scope>IDENTIFICATION</scope>
</reference>
<evidence type="ECO:0000313" key="2">
    <source>
        <dbReference type="WBParaSite" id="nRc.2.0.1.t13679-RA"/>
    </source>
</evidence>
<organism evidence="1 2">
    <name type="scientific">Romanomermis culicivorax</name>
    <name type="common">Nematode worm</name>
    <dbReference type="NCBI Taxonomy" id="13658"/>
    <lineage>
        <taxon>Eukaryota</taxon>
        <taxon>Metazoa</taxon>
        <taxon>Ecdysozoa</taxon>
        <taxon>Nematoda</taxon>
        <taxon>Enoplea</taxon>
        <taxon>Dorylaimia</taxon>
        <taxon>Mermithida</taxon>
        <taxon>Mermithoidea</taxon>
        <taxon>Mermithidae</taxon>
        <taxon>Romanomermis</taxon>
    </lineage>
</organism>
<proteinExistence type="predicted"/>
<dbReference type="Proteomes" id="UP000887565">
    <property type="component" value="Unplaced"/>
</dbReference>
<name>A0A915IIN7_ROMCU</name>
<keyword evidence="1" id="KW-1185">Reference proteome</keyword>
<dbReference type="WBParaSite" id="nRc.2.0.1.t13679-RA">
    <property type="protein sequence ID" value="nRc.2.0.1.t13679-RA"/>
    <property type="gene ID" value="nRc.2.0.1.g13679"/>
</dbReference>
<evidence type="ECO:0000313" key="1">
    <source>
        <dbReference type="Proteomes" id="UP000887565"/>
    </source>
</evidence>
<protein>
    <submittedName>
        <fullName evidence="2">Uncharacterized protein</fullName>
    </submittedName>
</protein>
<sequence>MMRVVVCSGQSSGWLWRSVCHNLTMTGLPQLTMGSGPGLQRGCIPWGPKHSEVTILLMVGSTACDGLTSWWEAMVMAWTRGGA</sequence>
<accession>A0A915IIN7</accession>
<dbReference type="AlphaFoldDB" id="A0A915IIN7"/>